<evidence type="ECO:0000259" key="7">
    <source>
        <dbReference type="PROSITE" id="PS50234"/>
    </source>
</evidence>
<dbReference type="Pfam" id="PF00092">
    <property type="entry name" value="VWA"/>
    <property type="match status" value="8"/>
</dbReference>
<keyword evidence="5" id="KW-0325">Glycoprotein</keyword>
<dbReference type="InterPro" id="IPR036465">
    <property type="entry name" value="vWFA_dom_sf"/>
</dbReference>
<dbReference type="GO" id="GO:0005615">
    <property type="term" value="C:extracellular space"/>
    <property type="evidence" value="ECO:0007669"/>
    <property type="project" value="TreeGrafter"/>
</dbReference>
<dbReference type="PROSITE" id="PS50234">
    <property type="entry name" value="VWFA"/>
    <property type="match status" value="8"/>
</dbReference>
<feature type="domain" description="VWFA" evidence="7">
    <location>
        <begin position="1"/>
        <end position="167"/>
    </location>
</feature>
<sequence length="1848" mass="205959">MMLADYQLVRTLLMRLVNQLNPSTKTMRLGLAQFAQDTKVEFLLNTHNTKEEYLAALRKFRLPLRPNRSRHLGDALEYARAHFFTTASGGRNEQGYRQFLVTVTGGDSKDNVMKVARTIKSEGTTIVSIGLGESTLPELKLMATSPFFYQTTNIAPVLKTVFETEEVVPVTDDCSEASLADIVFIVDESSSNRTANFQLVRGFIHKIVDGLDMDFNRVRVGIVLYSNKASAQVYLNSFQEKTNILQFIKILPYRRGLTYTGEALEYAREKMFIKERGSRKEQGVQQVAIVITGKSQDNVTSHAAALRRAGVTVYAVGIKDADENELRQIASDPPNKHVLHVDSFAKLKTLEKNDTSAFFSLLILGCLQTDEADMFFLIDHSGSIEYPDFADMKTFINEFIHTFHIGPHHVRVGVVKFSDTPALEFDLTTYPDNPSVEKAVDGIIQLGGGTRTGLALTSMGPYFDRAKATRSHKVREYLIVITDGESQDNVKDQAAKLRAQGITIYAIGVKQANDTQLLEIAGSQEKKFFVNNFDALKPIKNDIITDICSPDICKDMKGDVLFLIDSSGSINNPDFQKMKVFLQSIINKSDIGLDKVHVGIIQFSTSQQVIFPLNKHNDKEGMLQDLQTMQQIGGGTHTGEALSYTSQFFDPLKGGRTNVKQFLIVVTDGEAQDEVKSPAKKLQDKGVIIYAIGVVNANNTQLLEISGAQERVYSERDFDALKALDSQLALAICDPERECVRTEIADIIFLVDGSTSISSDNFDIMKNFMMSVVNETSVGEKQTRYGLIVFSDDPESKFTLNEYKSKRDVNSAITKLREPSGDTYTGKALKYSLGYFGAEYGGRKALNVPQWLMVITDGEATDPYHLAGPAKELRDNGIIVYSIGVVGANKQELELMAGDPNKVFFVDDFHKLDTLHKNISFEFCQTSKPVCEKTQGDLVLLIDSSGSISTTDFTIMKKFATDLVSSFNIAEQSFRVGVAQFSSDPKKEFFLNEYYTEAEVNNQINNMIQIRYTTNIGKALDYVRMEYFQPARGSRINAKVSQNLVVITDGRSDDDVVHAAEELKAMNIEVFAIGIGKDHKPVELGQITLNPERVFSVQDFASLDKIKKKVVDTICSSKVPETQAGCTIDIAMGFDITRRATAQGLFDGQAQLQAFLPQIIRYVSNLKGLCCVAGDGSIETNIGFRVVEQNGKVLYDYNFEKYDEKIVEKVMALQTSQTTYFNSFLLRSFRDKFQKSNAGVKVLVIFSDGLDDDVMKLEQESELLRKGINALLTVALEGVQNANLLQMVEFGRGFGYKQPLNIGMHNLGNTLLTQIVSGSSFCDNRIRKIRGGIKMYEMKMKCQAACPAYPTELVFALDMSQDVDPATFERMRSALLSILDDVAIAESNCPTGARVAVVSFSANTKYLIRFQDYQHKQELLEAIQNIALERTSNRRHLGEAMRFVGRHVFKRTRKALTMRKVAVFFTNGPSVDSAAIVTAAMEFKALNIAPAVIAMRNSPDVQRAFEADDTGSFILVRLVDRSQDQNAVLTRIKNCVICYDHCKPAQECDFTDAQRPLVVDMDLTLVVDGSREIRADQYAGVQELLGSVVKQVAWSPKPSVADGRARVALLQTSGSLLPQTSQAVKVEFDLQKYHNHIGLQTHLRSMQQQGGVSSLGQTLEYALSKVFLKATRPRKSRVVLAVVGAETAHWDQAKLAYISQKAKCQGVSLFVITVGDHYNGTQVEELASTPSEQHLLHLWHVKEWERGYAQRFFRAFLRGMNSYPPADLKLKCELMLGQEHGQGQGQAEWEVWKEEEEVEYTDEEEFLEHTGVFPTQIALDQVDTIHAFSRGDGAASPPRPQTNSNGNQ</sequence>
<name>A0A674AVK7_SALTR</name>
<feature type="domain" description="VWFA" evidence="7">
    <location>
        <begin position="746"/>
        <end position="919"/>
    </location>
</feature>
<gene>
    <name evidence="8" type="primary">COL6A6</name>
</gene>
<dbReference type="FunFam" id="3.40.50.410:FF:000004">
    <property type="entry name" value="collagen alpha-6(VI) chain"/>
    <property type="match status" value="5"/>
</dbReference>
<reference evidence="8" key="1">
    <citation type="submission" date="2025-08" db="UniProtKB">
        <authorList>
            <consortium name="Ensembl"/>
        </authorList>
    </citation>
    <scope>IDENTIFICATION</scope>
</reference>
<dbReference type="Ensembl" id="ENSSTUT00000066866.1">
    <property type="protein sequence ID" value="ENSSTUP00000063374.1"/>
    <property type="gene ID" value="ENSSTUG00000027468.1"/>
</dbReference>
<evidence type="ECO:0000256" key="1">
    <source>
        <dbReference type="ARBA" id="ARBA00004613"/>
    </source>
</evidence>
<dbReference type="Proteomes" id="UP000472277">
    <property type="component" value="Chromosome 37"/>
</dbReference>
<protein>
    <submittedName>
        <fullName evidence="8">Collagen type VI alpha 6 chain</fullName>
    </submittedName>
</protein>
<keyword evidence="4" id="KW-0677">Repeat</keyword>
<feature type="domain" description="VWFA" evidence="7">
    <location>
        <begin position="373"/>
        <end position="543"/>
    </location>
</feature>
<dbReference type="PANTHER" id="PTHR24020">
    <property type="entry name" value="COLLAGEN ALPHA"/>
    <property type="match status" value="1"/>
</dbReference>
<accession>A0A674AVK7</accession>
<dbReference type="PANTHER" id="PTHR24020:SF86">
    <property type="entry name" value="COLLAGEN, TYPE VI, ALPHA 4"/>
    <property type="match status" value="1"/>
</dbReference>
<feature type="domain" description="VWFA" evidence="7">
    <location>
        <begin position="559"/>
        <end position="728"/>
    </location>
</feature>
<evidence type="ECO:0000256" key="4">
    <source>
        <dbReference type="ARBA" id="ARBA00022737"/>
    </source>
</evidence>
<dbReference type="OMA" id="ARECCGV"/>
<proteinExistence type="predicted"/>
<reference evidence="8" key="2">
    <citation type="submission" date="2025-09" db="UniProtKB">
        <authorList>
            <consortium name="Ensembl"/>
        </authorList>
    </citation>
    <scope>IDENTIFICATION</scope>
</reference>
<dbReference type="InParanoid" id="A0A674AVK7"/>
<dbReference type="FunFam" id="3.40.50.410:FF:000021">
    <property type="entry name" value="Collagen, type VI, alpha 3"/>
    <property type="match status" value="1"/>
</dbReference>
<dbReference type="CDD" id="cd01472">
    <property type="entry name" value="vWA_collagen"/>
    <property type="match status" value="4"/>
</dbReference>
<dbReference type="Gene3D" id="3.40.50.410">
    <property type="entry name" value="von Willebrand factor, type A domain"/>
    <property type="match status" value="8"/>
</dbReference>
<evidence type="ECO:0000256" key="3">
    <source>
        <dbReference type="ARBA" id="ARBA00022729"/>
    </source>
</evidence>
<evidence type="ECO:0000256" key="6">
    <source>
        <dbReference type="SAM" id="MobiDB-lite"/>
    </source>
</evidence>
<dbReference type="GeneTree" id="ENSGT00940000155619"/>
<keyword evidence="2" id="KW-0964">Secreted</keyword>
<keyword evidence="3" id="KW-0732">Signal</keyword>
<dbReference type="FunFam" id="3.40.50.410:FF:000016">
    <property type="entry name" value="Collagen type VI alpha 3 chain"/>
    <property type="match status" value="1"/>
</dbReference>
<feature type="domain" description="VWFA" evidence="7">
    <location>
        <begin position="181"/>
        <end position="362"/>
    </location>
</feature>
<evidence type="ECO:0000313" key="8">
    <source>
        <dbReference type="Ensembl" id="ENSSTUP00000063374.1"/>
    </source>
</evidence>
<feature type="region of interest" description="Disordered" evidence="6">
    <location>
        <begin position="1829"/>
        <end position="1848"/>
    </location>
</feature>
<dbReference type="PRINTS" id="PR00453">
    <property type="entry name" value="VWFADOMAIN"/>
</dbReference>
<evidence type="ECO:0000313" key="9">
    <source>
        <dbReference type="Proteomes" id="UP000472277"/>
    </source>
</evidence>
<feature type="domain" description="VWFA" evidence="7">
    <location>
        <begin position="1352"/>
        <end position="1536"/>
    </location>
</feature>
<evidence type="ECO:0000256" key="5">
    <source>
        <dbReference type="ARBA" id="ARBA00023180"/>
    </source>
</evidence>
<feature type="domain" description="VWFA" evidence="7">
    <location>
        <begin position="937"/>
        <end position="1110"/>
    </location>
</feature>
<dbReference type="SMART" id="SM00327">
    <property type="entry name" value="VWA"/>
    <property type="match status" value="8"/>
</dbReference>
<feature type="domain" description="VWFA" evidence="7">
    <location>
        <begin position="1562"/>
        <end position="1756"/>
    </location>
</feature>
<dbReference type="SUPFAM" id="SSF53300">
    <property type="entry name" value="vWA-like"/>
    <property type="match status" value="9"/>
</dbReference>
<organism evidence="8 9">
    <name type="scientific">Salmo trutta</name>
    <name type="common">Brown trout</name>
    <dbReference type="NCBI Taxonomy" id="8032"/>
    <lineage>
        <taxon>Eukaryota</taxon>
        <taxon>Metazoa</taxon>
        <taxon>Chordata</taxon>
        <taxon>Craniata</taxon>
        <taxon>Vertebrata</taxon>
        <taxon>Euteleostomi</taxon>
        <taxon>Actinopterygii</taxon>
        <taxon>Neopterygii</taxon>
        <taxon>Teleostei</taxon>
        <taxon>Protacanthopterygii</taxon>
        <taxon>Salmoniformes</taxon>
        <taxon>Salmonidae</taxon>
        <taxon>Salmoninae</taxon>
        <taxon>Salmo</taxon>
    </lineage>
</organism>
<comment type="subcellular location">
    <subcellularLocation>
        <location evidence="1">Secreted</location>
    </subcellularLocation>
</comment>
<dbReference type="InterPro" id="IPR002035">
    <property type="entry name" value="VWF_A"/>
</dbReference>
<dbReference type="InterPro" id="IPR050525">
    <property type="entry name" value="ECM_Assembly_Org"/>
</dbReference>
<keyword evidence="9" id="KW-1185">Reference proteome</keyword>
<evidence type="ECO:0000256" key="2">
    <source>
        <dbReference type="ARBA" id="ARBA00022525"/>
    </source>
</evidence>
<dbReference type="CDD" id="cd01450">
    <property type="entry name" value="vWFA_subfamily_ECM"/>
    <property type="match status" value="3"/>
</dbReference>